<protein>
    <submittedName>
        <fullName evidence="3">Uncharacterized protein AlNc14C86G5505</fullName>
    </submittedName>
</protein>
<feature type="region of interest" description="Disordered" evidence="2">
    <location>
        <begin position="1"/>
        <end position="58"/>
    </location>
</feature>
<dbReference type="AlphaFoldDB" id="F0WFX0"/>
<reference evidence="3" key="1">
    <citation type="journal article" date="2011" name="PLoS Biol.">
        <title>Gene gain and loss during evolution of obligate parasitism in the white rust pathogen of Arabidopsis thaliana.</title>
        <authorList>
            <person name="Kemen E."/>
            <person name="Gardiner A."/>
            <person name="Schultz-Larsen T."/>
            <person name="Kemen A.C."/>
            <person name="Balmuth A.L."/>
            <person name="Robert-Seilaniantz A."/>
            <person name="Bailey K."/>
            <person name="Holub E."/>
            <person name="Studholme D.J."/>
            <person name="Maclean D."/>
            <person name="Jones J.D."/>
        </authorList>
    </citation>
    <scope>NUCLEOTIDE SEQUENCE</scope>
</reference>
<evidence type="ECO:0000256" key="2">
    <source>
        <dbReference type="SAM" id="MobiDB-lite"/>
    </source>
</evidence>
<gene>
    <name evidence="3" type="primary">AlNc14C86G5505</name>
    <name evidence="3" type="ORF">ALNC14_062470</name>
</gene>
<reference evidence="3" key="2">
    <citation type="submission" date="2011-02" db="EMBL/GenBank/DDBJ databases">
        <authorList>
            <person name="MacLean D."/>
        </authorList>
    </citation>
    <scope>NUCLEOTIDE SEQUENCE</scope>
</reference>
<accession>F0WFX0</accession>
<evidence type="ECO:0000313" key="3">
    <source>
        <dbReference type="EMBL" id="CCA20104.1"/>
    </source>
</evidence>
<dbReference type="InterPro" id="IPR013885">
    <property type="entry name" value="DUF1764_euk"/>
</dbReference>
<feature type="coiled-coil region" evidence="1">
    <location>
        <begin position="88"/>
        <end position="115"/>
    </location>
</feature>
<dbReference type="HOGENOM" id="CLU_111371_0_0_1"/>
<keyword evidence="1" id="KW-0175">Coiled coil</keyword>
<proteinExistence type="predicted"/>
<sequence length="160" mass="18208">MVADTTTLKHPSQKPSIKPDSLKPSAKSDARSKKRKGKATRTTPREPQNEDTSSKVNEMDLLFDTLHTNKKKKKERDAIKSIEVKLEHKRMKKEKEKLKEHIQALETNNKNMTALGNASNPSANPIRYDHDGLPIYSEESLQINRGGNTNECPFDCWCCF</sequence>
<evidence type="ECO:0000256" key="1">
    <source>
        <dbReference type="SAM" id="Coils"/>
    </source>
</evidence>
<dbReference type="PANTHER" id="PTHR34066:SF1">
    <property type="entry name" value="DUF1764 FAMILY PROTEIN"/>
    <property type="match status" value="1"/>
</dbReference>
<dbReference type="EMBL" id="FR824131">
    <property type="protein sequence ID" value="CCA20104.1"/>
    <property type="molecule type" value="Genomic_DNA"/>
</dbReference>
<name>F0WFX0_9STRA</name>
<organism evidence="3">
    <name type="scientific">Albugo laibachii Nc14</name>
    <dbReference type="NCBI Taxonomy" id="890382"/>
    <lineage>
        <taxon>Eukaryota</taxon>
        <taxon>Sar</taxon>
        <taxon>Stramenopiles</taxon>
        <taxon>Oomycota</taxon>
        <taxon>Peronosporomycetes</taxon>
        <taxon>Albuginales</taxon>
        <taxon>Albuginaceae</taxon>
        <taxon>Albugo</taxon>
    </lineage>
</organism>
<feature type="compositionally biased region" description="Polar residues" evidence="2">
    <location>
        <begin position="1"/>
        <end position="15"/>
    </location>
</feature>
<dbReference type="Pfam" id="PF08576">
    <property type="entry name" value="DUF1764"/>
    <property type="match status" value="1"/>
</dbReference>
<dbReference type="PANTHER" id="PTHR34066">
    <property type="entry name" value="GROWTH FACTOR 2"/>
    <property type="match status" value="1"/>
</dbReference>